<reference evidence="3" key="3">
    <citation type="submission" date="2025-08" db="UniProtKB">
        <authorList>
            <consortium name="Ensembl"/>
        </authorList>
    </citation>
    <scope>IDENTIFICATION</scope>
</reference>
<dbReference type="Ensembl" id="ENSELUT00000040502.3">
    <property type="protein sequence ID" value="ENSELUP00000018234.2"/>
    <property type="gene ID" value="ENSELUG00000017763.3"/>
</dbReference>
<dbReference type="OrthoDB" id="8962708at2759"/>
<dbReference type="Pfam" id="PF15248">
    <property type="entry name" value="DUF4587"/>
    <property type="match status" value="1"/>
</dbReference>
<keyword evidence="4" id="KW-1185">Reference proteome</keyword>
<dbReference type="OMA" id="MAWTENT"/>
<feature type="domain" description="DUF4587" evidence="2">
    <location>
        <begin position="51"/>
        <end position="120"/>
    </location>
</feature>
<reference evidence="3" key="2">
    <citation type="submission" date="2020-02" db="EMBL/GenBank/DDBJ databases">
        <title>Esox lucius (northern pike) genome, fEsoLuc1, primary haplotype.</title>
        <authorList>
            <person name="Myers G."/>
            <person name="Karagic N."/>
            <person name="Meyer A."/>
            <person name="Pippel M."/>
            <person name="Reichard M."/>
            <person name="Winkler S."/>
            <person name="Tracey A."/>
            <person name="Sims Y."/>
            <person name="Howe K."/>
            <person name="Rhie A."/>
            <person name="Formenti G."/>
            <person name="Durbin R."/>
            <person name="Fedrigo O."/>
            <person name="Jarvis E.D."/>
        </authorList>
    </citation>
    <scope>NUCLEOTIDE SEQUENCE [LARGE SCALE GENOMIC DNA]</scope>
</reference>
<dbReference type="InParanoid" id="A0A3P8YNP6"/>
<dbReference type="AlphaFoldDB" id="A0A3P8YNP6"/>
<name>A0A3P8YNP6_ESOLU</name>
<sequence length="197" mass="22293">MAWTENTCPQYQQCDQDTQNVHIIQHPALEWPNTIIQQLSAAMSPPTSPIQQGHVKQDLVELIMIQNSQMHQVIMNNMTMSALSSTDYSQNQPPPSREASRILEIFQQEEEVEEVYHYHYHYQPAMAYLPYPAWVPPPQLHPSLVYHNAPEPPEPAHSSPHRDIIRRAVPPLPSSSTAGTVGPVIQEGRPTSAPVQR</sequence>
<organism evidence="3 4">
    <name type="scientific">Esox lucius</name>
    <name type="common">Northern pike</name>
    <dbReference type="NCBI Taxonomy" id="8010"/>
    <lineage>
        <taxon>Eukaryota</taxon>
        <taxon>Metazoa</taxon>
        <taxon>Chordata</taxon>
        <taxon>Craniata</taxon>
        <taxon>Vertebrata</taxon>
        <taxon>Euteleostomi</taxon>
        <taxon>Actinopterygii</taxon>
        <taxon>Neopterygii</taxon>
        <taxon>Teleostei</taxon>
        <taxon>Protacanthopterygii</taxon>
        <taxon>Esociformes</taxon>
        <taxon>Esocidae</taxon>
        <taxon>Esox</taxon>
    </lineage>
</organism>
<dbReference type="Proteomes" id="UP000265140">
    <property type="component" value="Chromosome 11"/>
</dbReference>
<reference evidence="3" key="4">
    <citation type="submission" date="2025-09" db="UniProtKB">
        <authorList>
            <consortium name="Ensembl"/>
        </authorList>
    </citation>
    <scope>IDENTIFICATION</scope>
</reference>
<evidence type="ECO:0000256" key="1">
    <source>
        <dbReference type="SAM" id="MobiDB-lite"/>
    </source>
</evidence>
<proteinExistence type="predicted"/>
<feature type="region of interest" description="Disordered" evidence="1">
    <location>
        <begin position="169"/>
        <end position="197"/>
    </location>
</feature>
<dbReference type="InterPro" id="IPR027904">
    <property type="entry name" value="DUF4587"/>
</dbReference>
<evidence type="ECO:0000259" key="2">
    <source>
        <dbReference type="Pfam" id="PF15248"/>
    </source>
</evidence>
<evidence type="ECO:0000313" key="3">
    <source>
        <dbReference type="Ensembl" id="ENSELUP00000018234.2"/>
    </source>
</evidence>
<dbReference type="GeneTree" id="ENSGT00940000168169"/>
<dbReference type="InterPro" id="IPR038915">
    <property type="entry name" value="PRR29-like"/>
</dbReference>
<accession>A0A3P8YNP6</accession>
<dbReference type="Bgee" id="ENSELUG00000017763">
    <property type="expression patterns" value="Expressed in testis and 2 other cell types or tissues"/>
</dbReference>
<dbReference type="PANTHER" id="PTHR28604">
    <property type="match status" value="1"/>
</dbReference>
<dbReference type="PANTHER" id="PTHR28604:SF1">
    <property type="entry name" value="PROLINE-RICH PROTEIN 29"/>
    <property type="match status" value="1"/>
</dbReference>
<protein>
    <recommendedName>
        <fullName evidence="2">DUF4587 domain-containing protein</fullName>
    </recommendedName>
</protein>
<evidence type="ECO:0000313" key="4">
    <source>
        <dbReference type="Proteomes" id="UP000265140"/>
    </source>
</evidence>
<gene>
    <name evidence="3" type="primary">BAG3</name>
</gene>
<reference evidence="4" key="1">
    <citation type="journal article" date="2014" name="PLoS ONE">
        <title>The genome and linkage map of the northern pike (Esox lucius): conserved synteny revealed between the salmonid sister group and the Neoteleostei.</title>
        <authorList>
            <person name="Rondeau E.B."/>
            <person name="Minkley D.R."/>
            <person name="Leong J.S."/>
            <person name="Messmer A.M."/>
            <person name="Jantzen J.R."/>
            <person name="von Schalburg K.R."/>
            <person name="Lemon C."/>
            <person name="Bird N.H."/>
            <person name="Koop B.F."/>
        </authorList>
    </citation>
    <scope>NUCLEOTIDE SEQUENCE</scope>
</reference>